<organism evidence="1 2">
    <name type="scientific">Pseudomonas soli</name>
    <dbReference type="NCBI Taxonomy" id="1306993"/>
    <lineage>
        <taxon>Bacteria</taxon>
        <taxon>Pseudomonadati</taxon>
        <taxon>Pseudomonadota</taxon>
        <taxon>Gammaproteobacteria</taxon>
        <taxon>Pseudomonadales</taxon>
        <taxon>Pseudomonadaceae</taxon>
        <taxon>Pseudomonas</taxon>
    </lineage>
</organism>
<keyword evidence="2" id="KW-1185">Reference proteome</keyword>
<reference evidence="1 2" key="1">
    <citation type="submission" date="2024-01" db="EMBL/GenBank/DDBJ databases">
        <title>Unpublished Manusciprt.</title>
        <authorList>
            <person name="Duman M."/>
            <person name="Valdes E.G."/>
            <person name="Ajmi N."/>
            <person name="Altun S."/>
            <person name="Saticioglu I.B."/>
        </authorList>
    </citation>
    <scope>NUCLEOTIDE SEQUENCE [LARGE SCALE GENOMIC DNA]</scope>
    <source>
        <strain evidence="1 2">139P</strain>
    </source>
</reference>
<dbReference type="RefSeq" id="WP_330125802.1">
    <property type="nucleotide sequence ID" value="NZ_JAZDQQ010000001.1"/>
</dbReference>
<accession>A0ABU7GHV4</accession>
<dbReference type="Proteomes" id="UP001329505">
    <property type="component" value="Unassembled WGS sequence"/>
</dbReference>
<dbReference type="EMBL" id="JAZDQQ010000001">
    <property type="protein sequence ID" value="MEE1878644.1"/>
    <property type="molecule type" value="Genomic_DNA"/>
</dbReference>
<protein>
    <submittedName>
        <fullName evidence="1">Uncharacterized protein</fullName>
    </submittedName>
</protein>
<comment type="caution">
    <text evidence="1">The sequence shown here is derived from an EMBL/GenBank/DDBJ whole genome shotgun (WGS) entry which is preliminary data.</text>
</comment>
<evidence type="ECO:0000313" key="2">
    <source>
        <dbReference type="Proteomes" id="UP001329505"/>
    </source>
</evidence>
<name>A0ABU7GHV4_9PSED</name>
<proteinExistence type="predicted"/>
<sequence length="62" mass="7112">MVAAGEELIQKAIDAQRRLRQAEEDGASPEELELVREVSDLRYRLVAEYQLINRGKVPHTLH</sequence>
<gene>
    <name evidence="1" type="ORF">V0R55_00605</name>
</gene>
<evidence type="ECO:0000313" key="1">
    <source>
        <dbReference type="EMBL" id="MEE1878644.1"/>
    </source>
</evidence>